<name>A0A840MU57_9PROT</name>
<dbReference type="AlphaFoldDB" id="A0A840MU57"/>
<dbReference type="RefSeq" id="WP_184041732.1">
    <property type="nucleotide sequence ID" value="NZ_JACHHY010000031.1"/>
</dbReference>
<proteinExistence type="predicted"/>
<evidence type="ECO:0000313" key="2">
    <source>
        <dbReference type="EMBL" id="MBB5020332.1"/>
    </source>
</evidence>
<comment type="caution">
    <text evidence="2">The sequence shown here is derived from an EMBL/GenBank/DDBJ whole genome shotgun (WGS) entry which is preliminary data.</text>
</comment>
<sequence length="195" mass="21492">MRTGRAPLHRQQGMAYMWLVVILLVMSVLLGRTTELAATQAERDREADLLYVGRLYRQAIKSYIERGPGGTKAYPKELSDLVSDKRFPQPVRHIRKLYPDPITGNAEWGVLGAPGGGILGVYSKSEKKPFKQSGFVEDELPFENQQRYSDWKFLAQPVAPQSTTNPTTPTQPGGNNLPSPLPPPKPGPKALPGDG</sequence>
<gene>
    <name evidence="2" type="ORF">HNQ59_003651</name>
</gene>
<evidence type="ECO:0000256" key="1">
    <source>
        <dbReference type="SAM" id="MobiDB-lite"/>
    </source>
</evidence>
<feature type="compositionally biased region" description="Pro residues" evidence="1">
    <location>
        <begin position="179"/>
        <end position="189"/>
    </location>
</feature>
<reference evidence="2 3" key="1">
    <citation type="submission" date="2020-08" db="EMBL/GenBank/DDBJ databases">
        <title>Genomic Encyclopedia of Type Strains, Phase IV (KMG-IV): sequencing the most valuable type-strain genomes for metagenomic binning, comparative biology and taxonomic classification.</title>
        <authorList>
            <person name="Goeker M."/>
        </authorList>
    </citation>
    <scope>NUCLEOTIDE SEQUENCE [LARGE SCALE GENOMIC DNA]</scope>
    <source>
        <strain evidence="2 3">DSM 27165</strain>
    </source>
</reference>
<organism evidence="2 3">
    <name type="scientific">Chitinivorax tropicus</name>
    <dbReference type="NCBI Taxonomy" id="714531"/>
    <lineage>
        <taxon>Bacteria</taxon>
        <taxon>Pseudomonadati</taxon>
        <taxon>Pseudomonadota</taxon>
        <taxon>Betaproteobacteria</taxon>
        <taxon>Chitinivorax</taxon>
    </lineage>
</organism>
<dbReference type="EMBL" id="JACHHY010000031">
    <property type="protein sequence ID" value="MBB5020332.1"/>
    <property type="molecule type" value="Genomic_DNA"/>
</dbReference>
<protein>
    <submittedName>
        <fullName evidence="2">Type II secretory pathway pseudopilin PulG</fullName>
    </submittedName>
</protein>
<feature type="compositionally biased region" description="Low complexity" evidence="1">
    <location>
        <begin position="160"/>
        <end position="178"/>
    </location>
</feature>
<evidence type="ECO:0000313" key="3">
    <source>
        <dbReference type="Proteomes" id="UP000575898"/>
    </source>
</evidence>
<keyword evidence="3" id="KW-1185">Reference proteome</keyword>
<feature type="region of interest" description="Disordered" evidence="1">
    <location>
        <begin position="154"/>
        <end position="195"/>
    </location>
</feature>
<dbReference type="Proteomes" id="UP000575898">
    <property type="component" value="Unassembled WGS sequence"/>
</dbReference>
<accession>A0A840MU57</accession>